<feature type="domain" description="RING-type" evidence="13">
    <location>
        <begin position="53"/>
        <end position="101"/>
    </location>
</feature>
<dbReference type="InterPro" id="IPR039043">
    <property type="entry name" value="ZFPL1"/>
</dbReference>
<dbReference type="GO" id="GO:0016192">
    <property type="term" value="P:vesicle-mediated transport"/>
    <property type="evidence" value="ECO:0007669"/>
    <property type="project" value="UniProtKB-KW"/>
</dbReference>
<evidence type="ECO:0000256" key="5">
    <source>
        <dbReference type="ARBA" id="ARBA00022723"/>
    </source>
</evidence>
<evidence type="ECO:0000256" key="7">
    <source>
        <dbReference type="ARBA" id="ARBA00022833"/>
    </source>
</evidence>
<evidence type="ECO:0000256" key="10">
    <source>
        <dbReference type="PROSITE-ProRule" id="PRU00175"/>
    </source>
</evidence>
<evidence type="ECO:0000256" key="1">
    <source>
        <dbReference type="ARBA" id="ARBA00004612"/>
    </source>
</evidence>
<dbReference type="GO" id="GO:0005794">
    <property type="term" value="C:Golgi apparatus"/>
    <property type="evidence" value="ECO:0007669"/>
    <property type="project" value="UniProtKB-SubCell"/>
</dbReference>
<dbReference type="SUPFAM" id="SSF57850">
    <property type="entry name" value="RING/U-box"/>
    <property type="match status" value="1"/>
</dbReference>
<feature type="compositionally biased region" description="Basic and acidic residues" evidence="12">
    <location>
        <begin position="872"/>
        <end position="881"/>
    </location>
</feature>
<feature type="region of interest" description="Disordered" evidence="12">
    <location>
        <begin position="834"/>
        <end position="887"/>
    </location>
</feature>
<feature type="compositionally biased region" description="Polar residues" evidence="12">
    <location>
        <begin position="196"/>
        <end position="224"/>
    </location>
</feature>
<dbReference type="AlphaFoldDB" id="A0A4Z2B0A6"/>
<feature type="region of interest" description="Disordered" evidence="12">
    <location>
        <begin position="452"/>
        <end position="818"/>
    </location>
</feature>
<keyword evidence="11" id="KW-0333">Golgi apparatus</keyword>
<comment type="caution">
    <text evidence="14">The sequence shown here is derived from an EMBL/GenBank/DDBJ whole genome shotgun (WGS) entry which is preliminary data.</text>
</comment>
<evidence type="ECO:0000256" key="12">
    <source>
        <dbReference type="SAM" id="MobiDB-lite"/>
    </source>
</evidence>
<protein>
    <recommendedName>
        <fullName evidence="3 11">Zinc finger protein-like 1</fullName>
    </recommendedName>
</protein>
<dbReference type="InterPro" id="IPR001841">
    <property type="entry name" value="Znf_RING"/>
</dbReference>
<evidence type="ECO:0000256" key="2">
    <source>
        <dbReference type="ARBA" id="ARBA00005561"/>
    </source>
</evidence>
<evidence type="ECO:0000256" key="4">
    <source>
        <dbReference type="ARBA" id="ARBA00022692"/>
    </source>
</evidence>
<evidence type="ECO:0000256" key="9">
    <source>
        <dbReference type="ARBA" id="ARBA00023136"/>
    </source>
</evidence>
<evidence type="ECO:0000256" key="6">
    <source>
        <dbReference type="ARBA" id="ARBA00022771"/>
    </source>
</evidence>
<dbReference type="GO" id="GO:0008270">
    <property type="term" value="F:zinc ion binding"/>
    <property type="evidence" value="ECO:0007669"/>
    <property type="project" value="UniProtKB-UniRule"/>
</dbReference>
<feature type="region of interest" description="Disordered" evidence="12">
    <location>
        <begin position="913"/>
        <end position="932"/>
    </location>
</feature>
<keyword evidence="9" id="KW-0472">Membrane</keyword>
<keyword evidence="11" id="KW-0931">ER-Golgi transport</keyword>
<organism evidence="14 15">
    <name type="scientific">Takifugu bimaculatus</name>
    <dbReference type="NCBI Taxonomy" id="433685"/>
    <lineage>
        <taxon>Eukaryota</taxon>
        <taxon>Metazoa</taxon>
        <taxon>Chordata</taxon>
        <taxon>Craniata</taxon>
        <taxon>Vertebrata</taxon>
        <taxon>Euteleostomi</taxon>
        <taxon>Actinopterygii</taxon>
        <taxon>Neopterygii</taxon>
        <taxon>Teleostei</taxon>
        <taxon>Neoteleostei</taxon>
        <taxon>Acanthomorphata</taxon>
        <taxon>Eupercaria</taxon>
        <taxon>Tetraodontiformes</taxon>
        <taxon>Tetradontoidea</taxon>
        <taxon>Tetraodontidae</taxon>
        <taxon>Takifugu</taxon>
    </lineage>
</organism>
<evidence type="ECO:0000313" key="15">
    <source>
        <dbReference type="Proteomes" id="UP000516260"/>
    </source>
</evidence>
<evidence type="ECO:0000256" key="8">
    <source>
        <dbReference type="ARBA" id="ARBA00022989"/>
    </source>
</evidence>
<feature type="region of interest" description="Disordered" evidence="12">
    <location>
        <begin position="943"/>
        <end position="983"/>
    </location>
</feature>
<keyword evidence="6 10" id="KW-0863">Zinc-finger</keyword>
<evidence type="ECO:0000256" key="3">
    <source>
        <dbReference type="ARBA" id="ARBA00022409"/>
    </source>
</evidence>
<evidence type="ECO:0000259" key="13">
    <source>
        <dbReference type="PROSITE" id="PS50089"/>
    </source>
</evidence>
<evidence type="ECO:0000313" key="14">
    <source>
        <dbReference type="EMBL" id="TNM85136.1"/>
    </source>
</evidence>
<dbReference type="InterPro" id="IPR058731">
    <property type="entry name" value="Znf-B_box_ZFPL1-like"/>
</dbReference>
<feature type="region of interest" description="Disordered" evidence="12">
    <location>
        <begin position="171"/>
        <end position="239"/>
    </location>
</feature>
<evidence type="ECO:0000256" key="11">
    <source>
        <dbReference type="RuleBase" id="RU369078"/>
    </source>
</evidence>
<feature type="compositionally biased region" description="Basic and acidic residues" evidence="12">
    <location>
        <begin position="728"/>
        <end position="745"/>
    </location>
</feature>
<feature type="compositionally biased region" description="Basic residues" evidence="12">
    <location>
        <begin position="604"/>
        <end position="620"/>
    </location>
</feature>
<comment type="domain">
    <text evidence="11">The B box-type and RING-type zinc fingers although degenerate play a central role in function of the protein.</text>
</comment>
<feature type="compositionally biased region" description="Basic and acidic residues" evidence="12">
    <location>
        <begin position="621"/>
        <end position="639"/>
    </location>
</feature>
<dbReference type="EMBL" id="SWLE01000022">
    <property type="protein sequence ID" value="TNM85136.1"/>
    <property type="molecule type" value="Genomic_DNA"/>
</dbReference>
<feature type="compositionally biased region" description="Polar residues" evidence="12">
    <location>
        <begin position="171"/>
        <end position="180"/>
    </location>
</feature>
<keyword evidence="8" id="KW-1133">Transmembrane helix</keyword>
<dbReference type="PANTHER" id="PTHR12981">
    <property type="entry name" value="ZINC FINGER PROTEIN-LIKE 1"/>
    <property type="match status" value="1"/>
</dbReference>
<proteinExistence type="inferred from homology"/>
<keyword evidence="11" id="KW-0813">Transport</keyword>
<keyword evidence="7 11" id="KW-0862">Zinc</keyword>
<dbReference type="Proteomes" id="UP000516260">
    <property type="component" value="Chromosome 9"/>
</dbReference>
<sequence>MGLCKCPKRKVTNLFCFEHRVNVCEHCLVSNHNKCIVQSYLQWLQDSDYNPNCSLCNDPLTAQDTVRLVCYDVFHWHCLNNLASRLPLHTAPAGYQCPVCQGPVFPPPNLASPVADQLKEQLSSVNWARAGLGLPLVEESIGVHEETTANDVTDYTDWSAYEAQEQSSIYPSHSYNANSSPAPPVTAQKQEDHAGSRNNGTQEQSVVNFPTGTSDTITIHSASSPRKIYDTRDNSHSSVTQIDFDDDKYRRRPALGWFAQILNSSDYLFMYFQKSHWWKAEFFVMETEGLHASSCGSFGILYFDNHHGETWTSLCWLRSKFGSSSQPQHPCGQKLKTSISTFTLLHTTTLSGTCAVLYIIIPAGGAVYPKHNGTERHCSPKCAFVGFIHLCPAAGTDYQFMESQILVVIQTKVTKTVHTAKHSFSVGDSQSAATLAGKLVQTSRGVKKQQMCDQQLKEHSHGRIADPRPATNEAASPKSRPPSAPLSSDTSSNYVDPYSVKKSRHSRSCTDISRKHKYSEEGDDTAPLIDQNSCPNRLPDKEDQRKAKSHGGSPQGTLKNTKKIARGSGKNGSFRKAKSMEALSRPKERDWPTDEDESGEEKKKGHHHHHEEHHSSVHQHHHDDHQSTDHQHHHEDRHTSGHHHHHDDHQSTGHQHHHEDRHNSGPRHHHDDRQSTGHQHLHEDHHTSGHQHHHDNHQSTGHQQHHEDHHTSGHQHHHGDPQSTGHQQHHEEHQCTGHQRHHEDCQTSSHQHHHDNHPCISHQHYHDAHQSTVHQHHHDDHHNSRLPHHHDNQIEGHGQDHSHQYQPEDDNSHNKGHLDSVAPQLVSRNKADDLAGLPADSQHSPRKLDSSRNTSSPPRLEEERTSFSGSSLHKENTEERGTTLTLQEQNVGLHQSLMKTAGEDGVFGRGVCQQPKASGGRASEDAFGAQQPGRTIQEAARQLLHHPTEQPPPRAEASFSDSENGGRTRAAQSAYLGANGKAR</sequence>
<dbReference type="PROSITE" id="PS50089">
    <property type="entry name" value="ZF_RING_2"/>
    <property type="match status" value="1"/>
</dbReference>
<feature type="compositionally biased region" description="Basic and acidic residues" evidence="12">
    <location>
        <begin position="455"/>
        <end position="466"/>
    </location>
</feature>
<dbReference type="Pfam" id="PF25993">
    <property type="entry name" value="zf-B_box_ZFPL1"/>
    <property type="match status" value="1"/>
</dbReference>
<dbReference type="InterPro" id="IPR058730">
    <property type="entry name" value="U-box_ZFPL1-like"/>
</dbReference>
<comment type="similarity">
    <text evidence="2 11">Belongs to the ZFPL1 family.</text>
</comment>
<comment type="subcellular location">
    <subcellularLocation>
        <location evidence="1 11">Golgi apparatus</location>
        <location evidence="1 11">cis-Golgi network membrane</location>
        <topology evidence="1 11">Single-pass membrane protein</topology>
    </subcellularLocation>
</comment>
<accession>A0A4Z2B0A6</accession>
<keyword evidence="15" id="KW-1185">Reference proteome</keyword>
<gene>
    <name evidence="14" type="ORF">fugu_009314</name>
</gene>
<keyword evidence="5 11" id="KW-0479">Metal-binding</keyword>
<dbReference type="CDD" id="cd16487">
    <property type="entry name" value="mRING-H2-C3DHC3_ZFPL1"/>
    <property type="match status" value="1"/>
</dbReference>
<reference evidence="14 15" key="1">
    <citation type="submission" date="2019-04" db="EMBL/GenBank/DDBJ databases">
        <title>The sequence and de novo assembly of Takifugu bimaculatus genome using PacBio and Hi-C technologies.</title>
        <authorList>
            <person name="Xu P."/>
            <person name="Liu B."/>
            <person name="Zhou Z."/>
        </authorList>
    </citation>
    <scope>NUCLEOTIDE SEQUENCE [LARGE SCALE GENOMIC DNA]</scope>
    <source>
        <strain evidence="14">TB-2018</strain>
        <tissue evidence="14">Muscle</tissue>
    </source>
</reference>
<keyword evidence="4" id="KW-0812">Transmembrane</keyword>
<name>A0A4Z2B0A6_9TELE</name>
<comment type="function">
    <text evidence="11">Required for cis-Golgi integrity and efficient ER to Golgi transport.</text>
</comment>
<dbReference type="PANTHER" id="PTHR12981:SF0">
    <property type="entry name" value="ZINC FINGER PROTEIN-LIKE 1"/>
    <property type="match status" value="1"/>
</dbReference>
<feature type="compositionally biased region" description="Basic and acidic residues" evidence="12">
    <location>
        <begin position="777"/>
        <end position="803"/>
    </location>
</feature>
<feature type="compositionally biased region" description="Basic and acidic residues" evidence="12">
    <location>
        <begin position="647"/>
        <end position="687"/>
    </location>
</feature>
<dbReference type="Pfam" id="PF25998">
    <property type="entry name" value="U-box_ZFPL1"/>
    <property type="match status" value="1"/>
</dbReference>